<dbReference type="OrthoDB" id="6692864at2759"/>
<keyword evidence="4" id="KW-0479">Metal-binding</keyword>
<protein>
    <recommendedName>
        <fullName evidence="12">Cytochrome P450</fullName>
    </recommendedName>
</protein>
<keyword evidence="9" id="KW-1133">Transmembrane helix</keyword>
<evidence type="ECO:0000256" key="9">
    <source>
        <dbReference type="SAM" id="Phobius"/>
    </source>
</evidence>
<feature type="region of interest" description="Disordered" evidence="8">
    <location>
        <begin position="420"/>
        <end position="443"/>
    </location>
</feature>
<dbReference type="GO" id="GO:0016705">
    <property type="term" value="F:oxidoreductase activity, acting on paired donors, with incorporation or reduction of molecular oxygen"/>
    <property type="evidence" value="ECO:0007669"/>
    <property type="project" value="InterPro"/>
</dbReference>
<accession>A0A8H6YTS3</accession>
<evidence type="ECO:0000256" key="5">
    <source>
        <dbReference type="ARBA" id="ARBA00023002"/>
    </source>
</evidence>
<keyword evidence="7" id="KW-0503">Monooxygenase</keyword>
<evidence type="ECO:0000313" key="10">
    <source>
        <dbReference type="EMBL" id="KAF7364666.1"/>
    </source>
</evidence>
<evidence type="ECO:0000256" key="4">
    <source>
        <dbReference type="ARBA" id="ARBA00022723"/>
    </source>
</evidence>
<name>A0A8H6YTS3_9AGAR</name>
<evidence type="ECO:0000313" key="11">
    <source>
        <dbReference type="Proteomes" id="UP000620124"/>
    </source>
</evidence>
<evidence type="ECO:0000256" key="1">
    <source>
        <dbReference type="ARBA" id="ARBA00001971"/>
    </source>
</evidence>
<keyword evidence="6" id="KW-0408">Iron</keyword>
<comment type="pathway">
    <text evidence="2">Secondary metabolite biosynthesis.</text>
</comment>
<evidence type="ECO:0000256" key="2">
    <source>
        <dbReference type="ARBA" id="ARBA00005179"/>
    </source>
</evidence>
<organism evidence="10 11">
    <name type="scientific">Mycena venus</name>
    <dbReference type="NCBI Taxonomy" id="2733690"/>
    <lineage>
        <taxon>Eukaryota</taxon>
        <taxon>Fungi</taxon>
        <taxon>Dikarya</taxon>
        <taxon>Basidiomycota</taxon>
        <taxon>Agaricomycotina</taxon>
        <taxon>Agaricomycetes</taxon>
        <taxon>Agaricomycetidae</taxon>
        <taxon>Agaricales</taxon>
        <taxon>Marasmiineae</taxon>
        <taxon>Mycenaceae</taxon>
        <taxon>Mycena</taxon>
    </lineage>
</organism>
<dbReference type="AlphaFoldDB" id="A0A8H6YTS3"/>
<dbReference type="SUPFAM" id="SSF48264">
    <property type="entry name" value="Cytochrome P450"/>
    <property type="match status" value="1"/>
</dbReference>
<dbReference type="InterPro" id="IPR050121">
    <property type="entry name" value="Cytochrome_P450_monoxygenase"/>
</dbReference>
<evidence type="ECO:0000256" key="8">
    <source>
        <dbReference type="SAM" id="MobiDB-lite"/>
    </source>
</evidence>
<keyword evidence="9" id="KW-0472">Membrane</keyword>
<evidence type="ECO:0000256" key="7">
    <source>
        <dbReference type="ARBA" id="ARBA00023033"/>
    </source>
</evidence>
<evidence type="ECO:0008006" key="12">
    <source>
        <dbReference type="Google" id="ProtNLM"/>
    </source>
</evidence>
<dbReference type="GO" id="GO:0004497">
    <property type="term" value="F:monooxygenase activity"/>
    <property type="evidence" value="ECO:0007669"/>
    <property type="project" value="UniProtKB-KW"/>
</dbReference>
<keyword evidence="11" id="KW-1185">Reference proteome</keyword>
<keyword evidence="9" id="KW-0812">Transmembrane</keyword>
<gene>
    <name evidence="10" type="ORF">MVEN_00336100</name>
</gene>
<feature type="transmembrane region" description="Helical" evidence="9">
    <location>
        <begin position="386"/>
        <end position="403"/>
    </location>
</feature>
<dbReference type="EMBL" id="JACAZI010000003">
    <property type="protein sequence ID" value="KAF7364666.1"/>
    <property type="molecule type" value="Genomic_DNA"/>
</dbReference>
<feature type="transmembrane region" description="Helical" evidence="9">
    <location>
        <begin position="30"/>
        <end position="48"/>
    </location>
</feature>
<evidence type="ECO:0000256" key="3">
    <source>
        <dbReference type="ARBA" id="ARBA00010617"/>
    </source>
</evidence>
<dbReference type="PANTHER" id="PTHR24305">
    <property type="entry name" value="CYTOCHROME P450"/>
    <property type="match status" value="1"/>
</dbReference>
<reference evidence="10" key="1">
    <citation type="submission" date="2020-05" db="EMBL/GenBank/DDBJ databases">
        <title>Mycena genomes resolve the evolution of fungal bioluminescence.</title>
        <authorList>
            <person name="Tsai I.J."/>
        </authorList>
    </citation>
    <scope>NUCLEOTIDE SEQUENCE</scope>
    <source>
        <strain evidence="10">CCC161011</strain>
    </source>
</reference>
<dbReference type="GO" id="GO:0020037">
    <property type="term" value="F:heme binding"/>
    <property type="evidence" value="ECO:0007669"/>
    <property type="project" value="InterPro"/>
</dbReference>
<dbReference type="Proteomes" id="UP000620124">
    <property type="component" value="Unassembled WGS sequence"/>
</dbReference>
<dbReference type="PANTHER" id="PTHR24305:SF187">
    <property type="entry name" value="P450, PUTATIVE (EUROFUNG)-RELATED"/>
    <property type="match status" value="1"/>
</dbReference>
<keyword evidence="5" id="KW-0560">Oxidoreductase</keyword>
<proteinExistence type="inferred from homology"/>
<dbReference type="GO" id="GO:0005506">
    <property type="term" value="F:iron ion binding"/>
    <property type="evidence" value="ECO:0007669"/>
    <property type="project" value="InterPro"/>
</dbReference>
<comment type="cofactor">
    <cofactor evidence="1">
        <name>heme</name>
        <dbReference type="ChEBI" id="CHEBI:30413"/>
    </cofactor>
</comment>
<dbReference type="Gene3D" id="1.10.630.10">
    <property type="entry name" value="Cytochrome P450"/>
    <property type="match status" value="1"/>
</dbReference>
<dbReference type="InterPro" id="IPR001128">
    <property type="entry name" value="Cyt_P450"/>
</dbReference>
<comment type="caution">
    <text evidence="10">The sequence shown here is derived from an EMBL/GenBank/DDBJ whole genome shotgun (WGS) entry which is preliminary data.</text>
</comment>
<dbReference type="Pfam" id="PF00067">
    <property type="entry name" value="p450"/>
    <property type="match status" value="1"/>
</dbReference>
<sequence>MSSPLLVWAAVLGLINHLFFHKYEPRTAHFPFLLLAAEPLALLFVVGVPLSPVRVLCSYLVFLSSLSLSIVTYRLSPFHPLAQYPGPTIAKMTKLWGMWKQWQGYKYLVHKELHDTYGPYVRTGPNELSVIEASAVSQILNFGGLDKGRDYGSGRRSSTPPSIVSMSGKAHTAKRRVWNRALTSAAIRDYEPLIVKRASQLVSRLRDQKGIVDIVCWFDLFTFDVMGDLAFGGVFEMMQDGKDADGLAERIRGWQKATNISAQQPWIISTLHLFPQVGRAIQEFRDFGKGLAMRRMKHGAAGGTKDLWYYLADEAGLEKEKPNFESSAADGTVAIVAASDTAASTMSSLLWFLLSNPEHYRRVQNELDTVFVDGDDPLDVNKHEELIFLSACMFVLLASHFFARKFTLRQKRDIASAPTCSNEWYQTSSPPPTQEDNRRKSHP</sequence>
<comment type="similarity">
    <text evidence="3">Belongs to the cytochrome P450 family.</text>
</comment>
<dbReference type="InterPro" id="IPR036396">
    <property type="entry name" value="Cyt_P450_sf"/>
</dbReference>
<evidence type="ECO:0000256" key="6">
    <source>
        <dbReference type="ARBA" id="ARBA00023004"/>
    </source>
</evidence>